<organism evidence="7">
    <name type="scientific">Oryza punctata</name>
    <name type="common">Red rice</name>
    <dbReference type="NCBI Taxonomy" id="4537"/>
    <lineage>
        <taxon>Eukaryota</taxon>
        <taxon>Viridiplantae</taxon>
        <taxon>Streptophyta</taxon>
        <taxon>Embryophyta</taxon>
        <taxon>Tracheophyta</taxon>
        <taxon>Spermatophyta</taxon>
        <taxon>Magnoliopsida</taxon>
        <taxon>Liliopsida</taxon>
        <taxon>Poales</taxon>
        <taxon>Poaceae</taxon>
        <taxon>BOP clade</taxon>
        <taxon>Oryzoideae</taxon>
        <taxon>Oryzeae</taxon>
        <taxon>Oryzinae</taxon>
        <taxon>Oryza</taxon>
    </lineage>
</organism>
<dbReference type="InterPro" id="IPR011009">
    <property type="entry name" value="Kinase-like_dom_sf"/>
</dbReference>
<evidence type="ECO:0000256" key="1">
    <source>
        <dbReference type="ARBA" id="ARBA00006529"/>
    </source>
</evidence>
<dbReference type="GO" id="GO:0005524">
    <property type="term" value="F:ATP binding"/>
    <property type="evidence" value="ECO:0007669"/>
    <property type="project" value="UniProtKB-KW"/>
</dbReference>
<dbReference type="EnsemblPlants" id="OPUNC10G01100.1">
    <property type="protein sequence ID" value="OPUNC10G01100.1"/>
    <property type="gene ID" value="OPUNC10G01100"/>
</dbReference>
<dbReference type="SUPFAM" id="SSF56112">
    <property type="entry name" value="Protein kinase-like (PK-like)"/>
    <property type="match status" value="1"/>
</dbReference>
<dbReference type="PROSITE" id="PS50011">
    <property type="entry name" value="PROTEIN_KINASE_DOM"/>
    <property type="match status" value="1"/>
</dbReference>
<keyword evidence="8" id="KW-1185">Reference proteome</keyword>
<evidence type="ECO:0000256" key="3">
    <source>
        <dbReference type="ARBA" id="ARBA00022741"/>
    </source>
</evidence>
<name>A0A0E0M574_ORYPU</name>
<dbReference type="Gramene" id="OPUNC10G01100.1">
    <property type="protein sequence ID" value="OPUNC10G01100.1"/>
    <property type="gene ID" value="OPUNC10G01100"/>
</dbReference>
<proteinExistence type="inferred from homology"/>
<dbReference type="InterPro" id="IPR000719">
    <property type="entry name" value="Prot_kinase_dom"/>
</dbReference>
<dbReference type="Gene3D" id="1.10.510.10">
    <property type="entry name" value="Transferase(Phosphotransferase) domain 1"/>
    <property type="match status" value="1"/>
</dbReference>
<evidence type="ECO:0000259" key="6">
    <source>
        <dbReference type="PROSITE" id="PS50011"/>
    </source>
</evidence>
<keyword evidence="2" id="KW-0808">Transferase</keyword>
<dbReference type="PANTHER" id="PTHR48016:SF56">
    <property type="entry name" value="MAPKK KINASE"/>
    <property type="match status" value="1"/>
</dbReference>
<keyword evidence="4" id="KW-0418">Kinase</keyword>
<dbReference type="STRING" id="4537.A0A0E0M574"/>
<evidence type="ECO:0000256" key="2">
    <source>
        <dbReference type="ARBA" id="ARBA00022679"/>
    </source>
</evidence>
<evidence type="ECO:0000313" key="8">
    <source>
        <dbReference type="Proteomes" id="UP000026962"/>
    </source>
</evidence>
<dbReference type="InterPro" id="IPR008271">
    <property type="entry name" value="Ser/Thr_kinase_AS"/>
</dbReference>
<accession>A0A0E0M574</accession>
<dbReference type="InterPro" id="IPR050538">
    <property type="entry name" value="MAP_kinase_kinase_kinase"/>
</dbReference>
<evidence type="ECO:0000256" key="4">
    <source>
        <dbReference type="ARBA" id="ARBA00022777"/>
    </source>
</evidence>
<keyword evidence="5" id="KW-0067">ATP-binding</keyword>
<dbReference type="AlphaFoldDB" id="A0A0E0M574"/>
<evidence type="ECO:0000256" key="5">
    <source>
        <dbReference type="ARBA" id="ARBA00022840"/>
    </source>
</evidence>
<evidence type="ECO:0000313" key="7">
    <source>
        <dbReference type="EnsemblPlants" id="OPUNC10G01100.1"/>
    </source>
</evidence>
<sequence>MTAAIIGGGGGWTRLRSVGRGASSPVVSLAANDASALRGTTRCQVGRRGSREAAAPARVERHVHVRVVLATRRRRRRARAVPGGSLADVVARNGSTVRAYMADALRGLDYLHGKLVVHGDVKGSNVVIDGDGRSKLATLDGEGGDARCFEAAGARWHVGVQRHPRWRAARSKHYLSPKTQISSDMKQPINAWGQRWRWRRRLVFGARGGGGWSSGTEEATASLRARELEHAREREIKDRRRVSKR</sequence>
<reference evidence="7" key="2">
    <citation type="submission" date="2018-05" db="EMBL/GenBank/DDBJ databases">
        <title>OpunRS2 (Oryza punctata Reference Sequence Version 2).</title>
        <authorList>
            <person name="Zhang J."/>
            <person name="Kudrna D."/>
            <person name="Lee S."/>
            <person name="Talag J."/>
            <person name="Welchert J."/>
            <person name="Wing R.A."/>
        </authorList>
    </citation>
    <scope>NUCLEOTIDE SEQUENCE [LARGE SCALE GENOMIC DNA]</scope>
</reference>
<dbReference type="eggNOG" id="KOG0198">
    <property type="taxonomic scope" value="Eukaryota"/>
</dbReference>
<protein>
    <recommendedName>
        <fullName evidence="6">Protein kinase domain-containing protein</fullName>
    </recommendedName>
</protein>
<dbReference type="HOGENOM" id="CLU_1135068_0_0_1"/>
<dbReference type="Proteomes" id="UP000026962">
    <property type="component" value="Chromosome 10"/>
</dbReference>
<dbReference type="GO" id="GO:0004672">
    <property type="term" value="F:protein kinase activity"/>
    <property type="evidence" value="ECO:0007669"/>
    <property type="project" value="InterPro"/>
</dbReference>
<reference evidence="7" key="1">
    <citation type="submission" date="2015-04" db="UniProtKB">
        <authorList>
            <consortium name="EnsemblPlants"/>
        </authorList>
    </citation>
    <scope>IDENTIFICATION</scope>
</reference>
<dbReference type="Pfam" id="PF00069">
    <property type="entry name" value="Pkinase"/>
    <property type="match status" value="1"/>
</dbReference>
<feature type="domain" description="Protein kinase" evidence="6">
    <location>
        <begin position="12"/>
        <end position="245"/>
    </location>
</feature>
<dbReference type="PANTHER" id="PTHR48016">
    <property type="entry name" value="MAP KINASE KINASE KINASE SSK2-RELATED-RELATED"/>
    <property type="match status" value="1"/>
</dbReference>
<comment type="similarity">
    <text evidence="1">Belongs to the protein kinase superfamily. STE Ser/Thr protein kinase family. MAP kinase kinase kinase subfamily.</text>
</comment>
<dbReference type="PROSITE" id="PS00108">
    <property type="entry name" value="PROTEIN_KINASE_ST"/>
    <property type="match status" value="1"/>
</dbReference>
<keyword evidence="3" id="KW-0547">Nucleotide-binding</keyword>